<dbReference type="InterPro" id="IPR036615">
    <property type="entry name" value="Mur_ligase_C_dom_sf"/>
</dbReference>
<evidence type="ECO:0000256" key="9">
    <source>
        <dbReference type="ARBA" id="ARBA00022723"/>
    </source>
</evidence>
<evidence type="ECO:0000256" key="8">
    <source>
        <dbReference type="ARBA" id="ARBA00022598"/>
    </source>
</evidence>
<evidence type="ECO:0000313" key="24">
    <source>
        <dbReference type="Proteomes" id="UP000275394"/>
    </source>
</evidence>
<dbReference type="PANTHER" id="PTHR11136:SF0">
    <property type="entry name" value="DIHYDROFOLATE SYNTHETASE-RELATED"/>
    <property type="match status" value="1"/>
</dbReference>
<evidence type="ECO:0000256" key="2">
    <source>
        <dbReference type="ARBA" id="ARBA00004799"/>
    </source>
</evidence>
<reference evidence="23 24" key="1">
    <citation type="submission" date="2018-11" db="EMBL/GenBank/DDBJ databases">
        <title>Genomic Encyclopedia of Type Strains, Phase IV (KMG-IV): sequencing the most valuable type-strain genomes for metagenomic binning, comparative biology and taxonomic classification.</title>
        <authorList>
            <person name="Goeker M."/>
        </authorList>
    </citation>
    <scope>NUCLEOTIDE SEQUENCE [LARGE SCALE GENOMIC DNA]</scope>
    <source>
        <strain evidence="23 24">DSM 100316</strain>
    </source>
</reference>
<comment type="catalytic activity">
    <reaction evidence="17">
        <text>(6S)-5,6,7,8-tetrahydrofolyl-(gamma-L-Glu)(n) + L-glutamate + ATP = (6S)-5,6,7,8-tetrahydrofolyl-(gamma-L-Glu)(n+1) + ADP + phosphate + H(+)</text>
        <dbReference type="Rhea" id="RHEA:10580"/>
        <dbReference type="Rhea" id="RHEA-COMP:14738"/>
        <dbReference type="Rhea" id="RHEA-COMP:14740"/>
        <dbReference type="ChEBI" id="CHEBI:15378"/>
        <dbReference type="ChEBI" id="CHEBI:29985"/>
        <dbReference type="ChEBI" id="CHEBI:30616"/>
        <dbReference type="ChEBI" id="CHEBI:43474"/>
        <dbReference type="ChEBI" id="CHEBI:141005"/>
        <dbReference type="ChEBI" id="CHEBI:456216"/>
        <dbReference type="EC" id="6.3.2.17"/>
    </reaction>
</comment>
<comment type="catalytic activity">
    <reaction evidence="20">
        <text>7,8-dihydropteroate + L-glutamate + ATP = 7,8-dihydrofolate + ADP + phosphate + H(+)</text>
        <dbReference type="Rhea" id="RHEA:23584"/>
        <dbReference type="ChEBI" id="CHEBI:15378"/>
        <dbReference type="ChEBI" id="CHEBI:17839"/>
        <dbReference type="ChEBI" id="CHEBI:29985"/>
        <dbReference type="ChEBI" id="CHEBI:30616"/>
        <dbReference type="ChEBI" id="CHEBI:43474"/>
        <dbReference type="ChEBI" id="CHEBI:57451"/>
        <dbReference type="ChEBI" id="CHEBI:456216"/>
        <dbReference type="EC" id="6.3.2.12"/>
    </reaction>
</comment>
<keyword evidence="13" id="KW-0289">Folate biosynthesis</keyword>
<comment type="catalytic activity">
    <reaction evidence="19">
        <text>(6R)-5,10-methylenetetrahydrofolyl-(gamma-L-Glu)(n) + L-glutamate + ATP = (6R)-5,10-methylenetetrahydrofolyl-(gamma-L-Glu)(n+1) + ADP + phosphate + H(+)</text>
        <dbReference type="Rhea" id="RHEA:51912"/>
        <dbReference type="Rhea" id="RHEA-COMP:13257"/>
        <dbReference type="Rhea" id="RHEA-COMP:13258"/>
        <dbReference type="ChEBI" id="CHEBI:15378"/>
        <dbReference type="ChEBI" id="CHEBI:29985"/>
        <dbReference type="ChEBI" id="CHEBI:30616"/>
        <dbReference type="ChEBI" id="CHEBI:43474"/>
        <dbReference type="ChEBI" id="CHEBI:136572"/>
        <dbReference type="ChEBI" id="CHEBI:456216"/>
        <dbReference type="EC" id="6.3.2.17"/>
    </reaction>
</comment>
<keyword evidence="24" id="KW-1185">Reference proteome</keyword>
<keyword evidence="10 21" id="KW-0547">Nucleotide-binding</keyword>
<evidence type="ECO:0000256" key="11">
    <source>
        <dbReference type="ARBA" id="ARBA00022840"/>
    </source>
</evidence>
<organism evidence="23 24">
    <name type="scientific">Sinobacterium caligoides</name>
    <dbReference type="NCBI Taxonomy" id="933926"/>
    <lineage>
        <taxon>Bacteria</taxon>
        <taxon>Pseudomonadati</taxon>
        <taxon>Pseudomonadota</taxon>
        <taxon>Gammaproteobacteria</taxon>
        <taxon>Cellvibrionales</taxon>
        <taxon>Spongiibacteraceae</taxon>
        <taxon>Sinobacterium</taxon>
    </lineage>
</organism>
<evidence type="ECO:0000256" key="21">
    <source>
        <dbReference type="PIRNR" id="PIRNR001563"/>
    </source>
</evidence>
<comment type="pathway">
    <text evidence="2">Cofactor biosynthesis; tetrahydrofolate biosynthesis; 7,8-dihydrofolate from 2-amino-4-hydroxy-6-hydroxymethyl-7,8-dihydropteridine diphosphate and 4-aminobenzoate: step 2/2.</text>
</comment>
<dbReference type="InterPro" id="IPR004101">
    <property type="entry name" value="Mur_ligase_C"/>
</dbReference>
<dbReference type="Gene3D" id="3.40.1190.10">
    <property type="entry name" value="Mur-like, catalytic domain"/>
    <property type="match status" value="1"/>
</dbReference>
<dbReference type="NCBIfam" id="TIGR01499">
    <property type="entry name" value="folC"/>
    <property type="match status" value="1"/>
</dbReference>
<dbReference type="EMBL" id="RKHR01000005">
    <property type="protein sequence ID" value="ROR99963.1"/>
    <property type="molecule type" value="Genomic_DNA"/>
</dbReference>
<evidence type="ECO:0000256" key="18">
    <source>
        <dbReference type="ARBA" id="ARBA00047808"/>
    </source>
</evidence>
<dbReference type="NCBIfam" id="NF008101">
    <property type="entry name" value="PRK10846.1"/>
    <property type="match status" value="1"/>
</dbReference>
<dbReference type="InterPro" id="IPR001645">
    <property type="entry name" value="Folylpolyglutamate_synth"/>
</dbReference>
<gene>
    <name evidence="23" type="ORF">EDC56_2598</name>
</gene>
<comment type="caution">
    <text evidence="23">The sequence shown here is derived from an EMBL/GenBank/DDBJ whole genome shotgun (WGS) entry which is preliminary data.</text>
</comment>
<keyword evidence="8 21" id="KW-0436">Ligase</keyword>
<evidence type="ECO:0000256" key="4">
    <source>
        <dbReference type="ARBA" id="ARBA00008276"/>
    </source>
</evidence>
<keyword evidence="11 21" id="KW-0067">ATP-binding</keyword>
<evidence type="ECO:0000256" key="14">
    <source>
        <dbReference type="ARBA" id="ARBA00030048"/>
    </source>
</evidence>
<evidence type="ECO:0000256" key="16">
    <source>
        <dbReference type="ARBA" id="ARBA00032510"/>
    </source>
</evidence>
<dbReference type="SUPFAM" id="SSF53623">
    <property type="entry name" value="MurD-like peptide ligases, catalytic domain"/>
    <property type="match status" value="1"/>
</dbReference>
<dbReference type="GO" id="GO:0046656">
    <property type="term" value="P:folic acid biosynthetic process"/>
    <property type="evidence" value="ECO:0007669"/>
    <property type="project" value="UniProtKB-KW"/>
</dbReference>
<accession>A0A3N2DJI0</accession>
<evidence type="ECO:0000256" key="5">
    <source>
        <dbReference type="ARBA" id="ARBA00013023"/>
    </source>
</evidence>
<dbReference type="GO" id="GO:0004326">
    <property type="term" value="F:tetrahydrofolylpolyglutamate synthase activity"/>
    <property type="evidence" value="ECO:0007669"/>
    <property type="project" value="UniProtKB-EC"/>
</dbReference>
<dbReference type="PIRSF" id="PIRSF001563">
    <property type="entry name" value="Folylpolyglu_synth"/>
    <property type="match status" value="1"/>
</dbReference>
<evidence type="ECO:0000256" key="6">
    <source>
        <dbReference type="ARBA" id="ARBA00013025"/>
    </source>
</evidence>
<dbReference type="GO" id="GO:0046872">
    <property type="term" value="F:metal ion binding"/>
    <property type="evidence" value="ECO:0007669"/>
    <property type="project" value="UniProtKB-KW"/>
</dbReference>
<comment type="similarity">
    <text evidence="4 21">Belongs to the folylpolyglutamate synthase family.</text>
</comment>
<dbReference type="SUPFAM" id="SSF53244">
    <property type="entry name" value="MurD-like peptide ligases, peptide-binding domain"/>
    <property type="match status" value="1"/>
</dbReference>
<dbReference type="Proteomes" id="UP000275394">
    <property type="component" value="Unassembled WGS sequence"/>
</dbReference>
<evidence type="ECO:0000259" key="22">
    <source>
        <dbReference type="Pfam" id="PF02875"/>
    </source>
</evidence>
<dbReference type="GO" id="GO:0046654">
    <property type="term" value="P:tetrahydrofolate biosynthetic process"/>
    <property type="evidence" value="ECO:0007669"/>
    <property type="project" value="UniProtKB-UniPathway"/>
</dbReference>
<evidence type="ECO:0000256" key="7">
    <source>
        <dbReference type="ARBA" id="ARBA00019357"/>
    </source>
</evidence>
<keyword evidence="9" id="KW-0479">Metal-binding</keyword>
<evidence type="ECO:0000256" key="17">
    <source>
        <dbReference type="ARBA" id="ARBA00047493"/>
    </source>
</evidence>
<feature type="domain" description="Mur ligase C-terminal" evidence="22">
    <location>
        <begin position="279"/>
        <end position="401"/>
    </location>
</feature>
<dbReference type="EC" id="6.3.2.17" evidence="6"/>
<comment type="catalytic activity">
    <reaction evidence="18">
        <text>10-formyltetrahydrofolyl-(gamma-L-Glu)(n) + L-glutamate + ATP = 10-formyltetrahydrofolyl-(gamma-L-Glu)(n+1) + ADP + phosphate + H(+)</text>
        <dbReference type="Rhea" id="RHEA:51904"/>
        <dbReference type="Rhea" id="RHEA-COMP:13088"/>
        <dbReference type="Rhea" id="RHEA-COMP:14300"/>
        <dbReference type="ChEBI" id="CHEBI:15378"/>
        <dbReference type="ChEBI" id="CHEBI:29985"/>
        <dbReference type="ChEBI" id="CHEBI:30616"/>
        <dbReference type="ChEBI" id="CHEBI:43474"/>
        <dbReference type="ChEBI" id="CHEBI:134413"/>
        <dbReference type="ChEBI" id="CHEBI:456216"/>
        <dbReference type="EC" id="6.3.2.17"/>
    </reaction>
</comment>
<evidence type="ECO:0000256" key="15">
    <source>
        <dbReference type="ARBA" id="ARBA00030592"/>
    </source>
</evidence>
<sequence length="419" mass="45013">MLVTVDDWLEQIERMHPAEIEMGLARISEVAERLSLLSPVAKVVTVAGTNGKGSTVATLEALLLAADVSVGVNTSPHLLKFNERIRVDGNQISDNELVRAFQQIDDARAEIDLTFFEFTTLAALQCFAWAGVNVVILEVGLGGRLDACNIIDADIAVVTNIAVDHESWLGSDRETIAPEKAGVCRAGKPVVCADPLPPKSLLASFDNIGATPYWIGNDFGFSGQQFHWRQPSGSTESISVGNVPLSNEALATALQVIALSDLPLPKDVPSVVEKIQLAGRFQRIQYQGRSLLLDVAHNPASALRLTERVGREFGGRVNVLFGSMADKDINGVIKALTPMVNGAWFVSGLKVDRAIPPEMLAEHFYALDIKSVSVNKSVAQALARAMSILSDDDLLVVCGSFFTVSETLSILIRKGGIDG</sequence>
<dbReference type="AlphaFoldDB" id="A0A3N2DJI0"/>
<dbReference type="GO" id="GO:0005524">
    <property type="term" value="F:ATP binding"/>
    <property type="evidence" value="ECO:0007669"/>
    <property type="project" value="UniProtKB-KW"/>
</dbReference>
<dbReference type="GO" id="GO:0005737">
    <property type="term" value="C:cytoplasm"/>
    <property type="evidence" value="ECO:0007669"/>
    <property type="project" value="TreeGrafter"/>
</dbReference>
<protein>
    <recommendedName>
        <fullName evidence="7">Dihydrofolate synthase/folylpolyglutamate synthase</fullName>
        <ecNumber evidence="5">6.3.2.12</ecNumber>
        <ecNumber evidence="6">6.3.2.17</ecNumber>
    </recommendedName>
    <alternativeName>
        <fullName evidence="16">Folylpoly-gamma-glutamate synthetase-dihydrofolate synthetase</fullName>
    </alternativeName>
    <alternativeName>
        <fullName evidence="14">Folylpolyglutamate synthetase</fullName>
    </alternativeName>
    <alternativeName>
        <fullName evidence="15">Tetrahydrofolylpolyglutamate synthase</fullName>
    </alternativeName>
</protein>
<name>A0A3N2DJI0_9GAMM</name>
<dbReference type="Pfam" id="PF02875">
    <property type="entry name" value="Mur_ligase_C"/>
    <property type="match status" value="1"/>
</dbReference>
<proteinExistence type="inferred from homology"/>
<evidence type="ECO:0000256" key="19">
    <source>
        <dbReference type="ARBA" id="ARBA00049035"/>
    </source>
</evidence>
<comment type="pathway">
    <text evidence="3">Cofactor biosynthesis; tetrahydrofolylpolyglutamate biosynthesis.</text>
</comment>
<dbReference type="GO" id="GO:0008841">
    <property type="term" value="F:dihydrofolate synthase activity"/>
    <property type="evidence" value="ECO:0007669"/>
    <property type="project" value="UniProtKB-EC"/>
</dbReference>
<evidence type="ECO:0000256" key="20">
    <source>
        <dbReference type="ARBA" id="ARBA00049161"/>
    </source>
</evidence>
<dbReference type="EC" id="6.3.2.12" evidence="5"/>
<dbReference type="UniPathway" id="UPA00077">
    <property type="reaction ID" value="UER00157"/>
</dbReference>
<evidence type="ECO:0000256" key="3">
    <source>
        <dbReference type="ARBA" id="ARBA00005150"/>
    </source>
</evidence>
<comment type="function">
    <text evidence="1">Functions in two distinct reactions of the de novo folate biosynthetic pathway. Catalyzes the addition of a glutamate residue to dihydropteroate (7,8-dihydropteroate or H2Pte) to form dihydrofolate (7,8-dihydrofolate monoglutamate or H2Pte-Glu). Also catalyzes successive additions of L-glutamate to tetrahydrofolate or 10-formyltetrahydrofolate or 5,10-methylenetetrahydrofolate, leading to folylpolyglutamate derivatives.</text>
</comment>
<evidence type="ECO:0000256" key="13">
    <source>
        <dbReference type="ARBA" id="ARBA00022909"/>
    </source>
</evidence>
<evidence type="ECO:0000256" key="1">
    <source>
        <dbReference type="ARBA" id="ARBA00002714"/>
    </source>
</evidence>
<evidence type="ECO:0000256" key="10">
    <source>
        <dbReference type="ARBA" id="ARBA00022741"/>
    </source>
</evidence>
<evidence type="ECO:0000256" key="12">
    <source>
        <dbReference type="ARBA" id="ARBA00022842"/>
    </source>
</evidence>
<dbReference type="Gene3D" id="3.90.190.20">
    <property type="entry name" value="Mur ligase, C-terminal domain"/>
    <property type="match status" value="1"/>
</dbReference>
<keyword evidence="12" id="KW-0460">Magnesium</keyword>
<dbReference type="OrthoDB" id="9809356at2"/>
<dbReference type="InterPro" id="IPR036565">
    <property type="entry name" value="Mur-like_cat_sf"/>
</dbReference>
<dbReference type="PANTHER" id="PTHR11136">
    <property type="entry name" value="FOLYLPOLYGLUTAMATE SYNTHASE-RELATED"/>
    <property type="match status" value="1"/>
</dbReference>
<evidence type="ECO:0000313" key="23">
    <source>
        <dbReference type="EMBL" id="ROR99963.1"/>
    </source>
</evidence>